<evidence type="ECO:0000256" key="2">
    <source>
        <dbReference type="ARBA" id="ARBA00023002"/>
    </source>
</evidence>
<proteinExistence type="inferred from homology"/>
<evidence type="ECO:0000313" key="4">
    <source>
        <dbReference type="EMBL" id="RNF31502.1"/>
    </source>
</evidence>
<comment type="similarity">
    <text evidence="1 3">Belongs to the short-chain dehydrogenases/reductases (SDR) family.</text>
</comment>
<evidence type="ECO:0000256" key="1">
    <source>
        <dbReference type="ARBA" id="ARBA00006484"/>
    </source>
</evidence>
<organism evidence="4 5">
    <name type="scientific">Massilia aurea</name>
    <dbReference type="NCBI Taxonomy" id="373040"/>
    <lineage>
        <taxon>Bacteria</taxon>
        <taxon>Pseudomonadati</taxon>
        <taxon>Pseudomonadota</taxon>
        <taxon>Betaproteobacteria</taxon>
        <taxon>Burkholderiales</taxon>
        <taxon>Oxalobacteraceae</taxon>
        <taxon>Telluria group</taxon>
        <taxon>Massilia</taxon>
    </lineage>
</organism>
<dbReference type="PANTHER" id="PTHR44169">
    <property type="entry name" value="NADPH-DEPENDENT 1-ACYLDIHYDROXYACETONE PHOSPHATE REDUCTASE"/>
    <property type="match status" value="1"/>
</dbReference>
<dbReference type="InterPro" id="IPR036291">
    <property type="entry name" value="NAD(P)-bd_dom_sf"/>
</dbReference>
<name>A0A422QNU3_9BURK</name>
<dbReference type="EMBL" id="JSAB01000057">
    <property type="protein sequence ID" value="RNF31502.1"/>
    <property type="molecule type" value="Genomic_DNA"/>
</dbReference>
<comment type="caution">
    <text evidence="4">The sequence shown here is derived from an EMBL/GenBank/DDBJ whole genome shotgun (WGS) entry which is preliminary data.</text>
</comment>
<dbReference type="AlphaFoldDB" id="A0A422QNU3"/>
<keyword evidence="2" id="KW-0560">Oxidoreductase</keyword>
<evidence type="ECO:0000256" key="3">
    <source>
        <dbReference type="RuleBase" id="RU000363"/>
    </source>
</evidence>
<dbReference type="RefSeq" id="WP_123068800.1">
    <property type="nucleotide sequence ID" value="NZ_JSAB01000057.1"/>
</dbReference>
<keyword evidence="5" id="KW-1185">Reference proteome</keyword>
<protein>
    <submittedName>
        <fullName evidence="4">Short-chain dehydrogenase</fullName>
    </submittedName>
</protein>
<dbReference type="PROSITE" id="PS00061">
    <property type="entry name" value="ADH_SHORT"/>
    <property type="match status" value="1"/>
</dbReference>
<dbReference type="Pfam" id="PF00106">
    <property type="entry name" value="adh_short"/>
    <property type="match status" value="1"/>
</dbReference>
<evidence type="ECO:0000313" key="5">
    <source>
        <dbReference type="Proteomes" id="UP000283254"/>
    </source>
</evidence>
<sequence>MKMTGNTILITGGASGIGRGLAEAFHRLGNQVIVAGRRKDYLDAVTQANPGMRAIELDVTDQESIAEASAQVLRDFPSLNVLINNAGVMALDNPAEPVDDRMLVDSVATNFLGPIRLTSALVEHLKSQSAATIVNVTSGMGFVPFAIGAVYSASKAALHSWTMTLRYQLEGSTVKVVELAPPWVRTDLLNSNEAEGAMPRAEFIAESMALLATGADEVLVDRVRRIRANPGPNEAAYFQEFNDMMLKG</sequence>
<dbReference type="PANTHER" id="PTHR44169:SF6">
    <property type="entry name" value="NADPH-DEPENDENT 1-ACYLDIHYDROXYACETONE PHOSPHATE REDUCTASE"/>
    <property type="match status" value="1"/>
</dbReference>
<accession>A0A422QNU3</accession>
<dbReference type="Gene3D" id="3.40.50.720">
    <property type="entry name" value="NAD(P)-binding Rossmann-like Domain"/>
    <property type="match status" value="1"/>
</dbReference>
<dbReference type="Proteomes" id="UP000283254">
    <property type="component" value="Unassembled WGS sequence"/>
</dbReference>
<reference evidence="4" key="1">
    <citation type="submission" date="2014-10" db="EMBL/GenBank/DDBJ databases">
        <title>Massilia sp. genome.</title>
        <authorList>
            <person name="Xu B."/>
            <person name="Dai L."/>
            <person name="Huang Z."/>
        </authorList>
    </citation>
    <scope>NUCLEOTIDE SEQUENCE [LARGE SCALE GENOMIC DNA]</scope>
    <source>
        <strain evidence="4">CFS-1</strain>
    </source>
</reference>
<dbReference type="PRINTS" id="PR00081">
    <property type="entry name" value="GDHRDH"/>
</dbReference>
<dbReference type="OrthoDB" id="9810734at2"/>
<dbReference type="PRINTS" id="PR00080">
    <property type="entry name" value="SDRFAMILY"/>
</dbReference>
<dbReference type="InterPro" id="IPR002347">
    <property type="entry name" value="SDR_fam"/>
</dbReference>
<dbReference type="SUPFAM" id="SSF51735">
    <property type="entry name" value="NAD(P)-binding Rossmann-fold domains"/>
    <property type="match status" value="1"/>
</dbReference>
<dbReference type="GO" id="GO:0016491">
    <property type="term" value="F:oxidoreductase activity"/>
    <property type="evidence" value="ECO:0007669"/>
    <property type="project" value="UniProtKB-KW"/>
</dbReference>
<dbReference type="InterPro" id="IPR020904">
    <property type="entry name" value="Sc_DH/Rdtase_CS"/>
</dbReference>
<gene>
    <name evidence="4" type="ORF">NM04_06865</name>
</gene>